<keyword evidence="1" id="KW-0472">Membrane</keyword>
<feature type="transmembrane region" description="Helical" evidence="1">
    <location>
        <begin position="224"/>
        <end position="247"/>
    </location>
</feature>
<dbReference type="Pfam" id="PF07786">
    <property type="entry name" value="HGSNAT_cat"/>
    <property type="match status" value="1"/>
</dbReference>
<feature type="transmembrane region" description="Helical" evidence="1">
    <location>
        <begin position="186"/>
        <end position="204"/>
    </location>
</feature>
<feature type="transmembrane region" description="Helical" evidence="1">
    <location>
        <begin position="162"/>
        <end position="179"/>
    </location>
</feature>
<keyword evidence="1" id="KW-0812">Transmembrane</keyword>
<dbReference type="RefSeq" id="WP_342594667.1">
    <property type="nucleotide sequence ID" value="NZ_CP151919.1"/>
</dbReference>
<dbReference type="Proteomes" id="UP001453229">
    <property type="component" value="Chromosome"/>
</dbReference>
<dbReference type="InterPro" id="IPR012429">
    <property type="entry name" value="HGSNAT_cat"/>
</dbReference>
<feature type="transmembrane region" description="Helical" evidence="1">
    <location>
        <begin position="299"/>
        <end position="320"/>
    </location>
</feature>
<reference evidence="3 4" key="1">
    <citation type="submission" date="2024-04" db="EMBL/GenBank/DDBJ databases">
        <title>Salinicola lusitanus LLJ914,a marine bacterium isolated from the Okinawa Trough.</title>
        <authorList>
            <person name="Li J."/>
        </authorList>
    </citation>
    <scope>NUCLEOTIDE SEQUENCE [LARGE SCALE GENOMIC DNA]</scope>
    <source>
        <strain evidence="3 4">LLJ914</strain>
    </source>
</reference>
<evidence type="ECO:0000313" key="3">
    <source>
        <dbReference type="EMBL" id="XAD53671.1"/>
    </source>
</evidence>
<evidence type="ECO:0000313" key="4">
    <source>
        <dbReference type="Proteomes" id="UP001453229"/>
    </source>
</evidence>
<organism evidence="3 4">
    <name type="scientific">Salinicola lusitanus</name>
    <dbReference type="NCBI Taxonomy" id="1949085"/>
    <lineage>
        <taxon>Bacteria</taxon>
        <taxon>Pseudomonadati</taxon>
        <taxon>Pseudomonadota</taxon>
        <taxon>Gammaproteobacteria</taxon>
        <taxon>Oceanospirillales</taxon>
        <taxon>Halomonadaceae</taxon>
        <taxon>Salinicola</taxon>
    </lineage>
</organism>
<feature type="transmembrane region" description="Helical" evidence="1">
    <location>
        <begin position="367"/>
        <end position="386"/>
    </location>
</feature>
<keyword evidence="4" id="KW-1185">Reference proteome</keyword>
<keyword evidence="1" id="KW-1133">Transmembrane helix</keyword>
<protein>
    <submittedName>
        <fullName evidence="3">OpgC domain-containing protein</fullName>
    </submittedName>
</protein>
<feature type="transmembrane region" description="Helical" evidence="1">
    <location>
        <begin position="341"/>
        <end position="361"/>
    </location>
</feature>
<name>A0ABZ3CRE5_9GAMM</name>
<gene>
    <name evidence="3" type="primary">opgC</name>
    <name evidence="3" type="ORF">AAGT95_17815</name>
</gene>
<accession>A0ABZ3CRE5</accession>
<feature type="transmembrane region" description="Helical" evidence="1">
    <location>
        <begin position="48"/>
        <end position="66"/>
    </location>
</feature>
<dbReference type="EMBL" id="CP151919">
    <property type="protein sequence ID" value="XAD53671.1"/>
    <property type="molecule type" value="Genomic_DNA"/>
</dbReference>
<feature type="domain" description="Heparan-alpha-glucosaminide N-acetyltransferase catalytic" evidence="2">
    <location>
        <begin position="42"/>
        <end position="204"/>
    </location>
</feature>
<feature type="transmembrane region" description="Helical" evidence="1">
    <location>
        <begin position="259"/>
        <end position="279"/>
    </location>
</feature>
<proteinExistence type="predicted"/>
<evidence type="ECO:0000256" key="1">
    <source>
        <dbReference type="SAM" id="Phobius"/>
    </source>
</evidence>
<feature type="transmembrane region" description="Helical" evidence="1">
    <location>
        <begin position="86"/>
        <end position="104"/>
    </location>
</feature>
<evidence type="ECO:0000259" key="2">
    <source>
        <dbReference type="Pfam" id="PF07786"/>
    </source>
</evidence>
<sequence>MCPTTLAGQSAAHATATSSAVMPSPATPWWRAPFAAPRAGGRIDAIDLARGFAVVLMILSHGIKGLLPFDQFPDWGIVPIHLITKFSSSLFVIVFGIALAVVFLPRVGETDWPRRRWSLIKRGVVVWIWYKILTIVEMSHLYPTADILDALRYQRFPSFVEILGFYAIALLWMPWFLSAWKRFPGWLRLASPILMAGFGLWLAREFDFWELPQLKALVVEHPDYYVWGQLTRGPLVLLGLLIGEWMLYGFASPAVRRVLIASLVATSATLFALFFWLALPTLDDTLAALARNVGKHPPALDFMLFSLGGALALLAIAVVGGKTLATWLRPVTLIGSDALQAFIFHISVIFLLFRIALGYWHNIDYSTALGLTLALIVATAGWIRLVHWLTSRRGAS</sequence>
<feature type="transmembrane region" description="Helical" evidence="1">
    <location>
        <begin position="124"/>
        <end position="142"/>
    </location>
</feature>